<accession>A0A554VRV7</accession>
<comment type="caution">
    <text evidence="1">The sequence shown here is derived from an EMBL/GenBank/DDBJ whole genome shotgun (WGS) entry which is preliminary data.</text>
</comment>
<evidence type="ECO:0000313" key="2">
    <source>
        <dbReference type="Proteomes" id="UP000318833"/>
    </source>
</evidence>
<dbReference type="EMBL" id="VLNR01000001">
    <property type="protein sequence ID" value="TSE11410.1"/>
    <property type="molecule type" value="Genomic_DNA"/>
</dbReference>
<organism evidence="1 2">
    <name type="scientific">Aquimarina algiphila</name>
    <dbReference type="NCBI Taxonomy" id="2047982"/>
    <lineage>
        <taxon>Bacteria</taxon>
        <taxon>Pseudomonadati</taxon>
        <taxon>Bacteroidota</taxon>
        <taxon>Flavobacteriia</taxon>
        <taxon>Flavobacteriales</taxon>
        <taxon>Flavobacteriaceae</taxon>
        <taxon>Aquimarina</taxon>
    </lineage>
</organism>
<keyword evidence="2" id="KW-1185">Reference proteome</keyword>
<sequence>MYVCFMVNRKLKKLLKKSKGAKTVYGISKVLGVSPQAGDYVVKRKDLLKDFERLKKIADYMGVEIKDIIDYKEK</sequence>
<gene>
    <name evidence="1" type="ORF">FOF46_00050</name>
</gene>
<name>A0A554VRV7_9FLAO</name>
<dbReference type="OrthoDB" id="1164744at2"/>
<evidence type="ECO:0000313" key="1">
    <source>
        <dbReference type="EMBL" id="TSE11410.1"/>
    </source>
</evidence>
<dbReference type="AlphaFoldDB" id="A0A554VRV7"/>
<reference evidence="1 2" key="1">
    <citation type="submission" date="2019-07" db="EMBL/GenBank/DDBJ databases">
        <title>The draft genome sequence of Aquimarina algiphila M91.</title>
        <authorList>
            <person name="Meng X."/>
        </authorList>
    </citation>
    <scope>NUCLEOTIDE SEQUENCE [LARGE SCALE GENOMIC DNA]</scope>
    <source>
        <strain evidence="1 2">M91</strain>
    </source>
</reference>
<dbReference type="Proteomes" id="UP000318833">
    <property type="component" value="Unassembled WGS sequence"/>
</dbReference>
<proteinExistence type="predicted"/>
<dbReference type="RefSeq" id="WP_109437422.1">
    <property type="nucleotide sequence ID" value="NZ_CANLFO010000004.1"/>
</dbReference>
<protein>
    <submittedName>
        <fullName evidence="1">Uncharacterized protein</fullName>
    </submittedName>
</protein>